<name>A0A1D3L128_9EURY</name>
<evidence type="ECO:0000256" key="6">
    <source>
        <dbReference type="ARBA" id="ARBA00022801"/>
    </source>
</evidence>
<keyword evidence="7" id="KW-0862">Zinc</keyword>
<keyword evidence="10 11" id="KW-0472">Membrane</keyword>
<dbReference type="InterPro" id="IPR050083">
    <property type="entry name" value="HtpX_protease"/>
</dbReference>
<dbReference type="KEGG" id="mcub:MCBB_0808"/>
<dbReference type="OrthoDB" id="28389at2157"/>
<dbReference type="GO" id="GO:0006508">
    <property type="term" value="P:proteolysis"/>
    <property type="evidence" value="ECO:0007669"/>
    <property type="project" value="UniProtKB-KW"/>
</dbReference>
<comment type="cofactor">
    <cofactor evidence="1">
        <name>Zn(2+)</name>
        <dbReference type="ChEBI" id="CHEBI:29105"/>
    </cofactor>
</comment>
<dbReference type="PANTHER" id="PTHR43221:SF2">
    <property type="entry name" value="PROTEASE HTPX HOMOLOG"/>
    <property type="match status" value="1"/>
</dbReference>
<dbReference type="GO" id="GO:0004222">
    <property type="term" value="F:metalloendopeptidase activity"/>
    <property type="evidence" value="ECO:0007669"/>
    <property type="project" value="InterPro"/>
</dbReference>
<evidence type="ECO:0000259" key="12">
    <source>
        <dbReference type="Pfam" id="PF01435"/>
    </source>
</evidence>
<evidence type="ECO:0000256" key="9">
    <source>
        <dbReference type="ARBA" id="ARBA00023049"/>
    </source>
</evidence>
<dbReference type="EMBL" id="LT607756">
    <property type="protein sequence ID" value="SCG85374.1"/>
    <property type="molecule type" value="Genomic_DNA"/>
</dbReference>
<evidence type="ECO:0000256" key="11">
    <source>
        <dbReference type="SAM" id="Phobius"/>
    </source>
</evidence>
<evidence type="ECO:0000256" key="10">
    <source>
        <dbReference type="ARBA" id="ARBA00023136"/>
    </source>
</evidence>
<evidence type="ECO:0000313" key="14">
    <source>
        <dbReference type="Proteomes" id="UP000094707"/>
    </source>
</evidence>
<dbReference type="Pfam" id="PF01435">
    <property type="entry name" value="Peptidase_M48"/>
    <property type="match status" value="1"/>
</dbReference>
<sequence length="469" mass="53893">MSENRSYSLDVEISPVYIDKILHFIRSYYLRQQPENFRNIRQTKQGLFFTATDGKGFWAANFFLKSSSPIQIEVEGSPNTPETVLDEVREDLLLVVKIYEEQVTRSTLYFSWVEGEDIIPEEPPTLRRRLSIRMLTSNMLLIYILFFSIMVILFLLFGVYGVFAFIFIQFCIVLLSDKIFKRTGHWKITKENPYVHIVQYNLSNGEFGEFQEKFTKKMIMNMKSEIYKRSIALGMEPTCELGEEVFESYGMKCNPLHKSSKVVDVYSIVKTAVDRFGLPMPAIVISNNMIPNAAATGPSPKRGVVLITTGLLVHLEEDEILSVIGHELGHLQGRDPLILFGIIIGEFILRLTVLFPVVVLSPFLYLFLVIWSIYFVAKFFEARADLVSAMKIGQPEVLAESLRKIGYARLAYERKPSSRIPSWLRFDTHPPLYFRIDRLERLNDPSNIKNPLLTSIKDVLMGFKSAFGL</sequence>
<keyword evidence="14" id="KW-1185">Reference proteome</keyword>
<reference evidence="13 14" key="1">
    <citation type="submission" date="2016-08" db="EMBL/GenBank/DDBJ databases">
        <authorList>
            <person name="Seilhamer J.J."/>
        </authorList>
    </citation>
    <scope>NUCLEOTIDE SEQUENCE [LARGE SCALE GENOMIC DNA]</scope>
    <source>
        <strain evidence="13">Buetzberg</strain>
    </source>
</reference>
<dbReference type="GeneID" id="30411659"/>
<keyword evidence="9" id="KW-0482">Metalloprotease</keyword>
<evidence type="ECO:0000313" key="13">
    <source>
        <dbReference type="EMBL" id="SCG85374.1"/>
    </source>
</evidence>
<feature type="transmembrane region" description="Helical" evidence="11">
    <location>
        <begin position="363"/>
        <end position="380"/>
    </location>
</feature>
<keyword evidence="2" id="KW-1003">Cell membrane</keyword>
<dbReference type="PATRIC" id="fig|129848.4.peg.811"/>
<evidence type="ECO:0000256" key="4">
    <source>
        <dbReference type="ARBA" id="ARBA00022692"/>
    </source>
</evidence>
<dbReference type="EC" id="3.4.24.-" evidence="13"/>
<dbReference type="AlphaFoldDB" id="A0A1D3L128"/>
<dbReference type="STRING" id="118062.MCBB_0808"/>
<protein>
    <submittedName>
        <fullName evidence="13">Protease HtpX homolog</fullName>
        <ecNumber evidence="13">3.4.24.-</ecNumber>
    </submittedName>
</protein>
<keyword evidence="4 11" id="KW-0812">Transmembrane</keyword>
<dbReference type="PANTHER" id="PTHR43221">
    <property type="entry name" value="PROTEASE HTPX"/>
    <property type="match status" value="1"/>
</dbReference>
<dbReference type="Proteomes" id="UP000094707">
    <property type="component" value="Chromosome I"/>
</dbReference>
<gene>
    <name evidence="13" type="primary">htpX 1</name>
    <name evidence="13" type="ORF">MCBB_0808</name>
</gene>
<dbReference type="InterPro" id="IPR001915">
    <property type="entry name" value="Peptidase_M48"/>
</dbReference>
<organism evidence="13 14">
    <name type="scientific">Methanobacterium congolense</name>
    <dbReference type="NCBI Taxonomy" id="118062"/>
    <lineage>
        <taxon>Archaea</taxon>
        <taxon>Methanobacteriati</taxon>
        <taxon>Methanobacteriota</taxon>
        <taxon>Methanomada group</taxon>
        <taxon>Methanobacteria</taxon>
        <taxon>Methanobacteriales</taxon>
        <taxon>Methanobacteriaceae</taxon>
        <taxon>Methanobacterium</taxon>
    </lineage>
</organism>
<keyword evidence="8 11" id="KW-1133">Transmembrane helix</keyword>
<evidence type="ECO:0000256" key="8">
    <source>
        <dbReference type="ARBA" id="ARBA00022989"/>
    </source>
</evidence>
<keyword evidence="6 13" id="KW-0378">Hydrolase</keyword>
<keyword evidence="5" id="KW-0479">Metal-binding</keyword>
<evidence type="ECO:0000256" key="2">
    <source>
        <dbReference type="ARBA" id="ARBA00022475"/>
    </source>
</evidence>
<feature type="transmembrane region" description="Helical" evidence="11">
    <location>
        <begin position="135"/>
        <end position="156"/>
    </location>
</feature>
<evidence type="ECO:0000256" key="1">
    <source>
        <dbReference type="ARBA" id="ARBA00001947"/>
    </source>
</evidence>
<dbReference type="RefSeq" id="WP_071906549.1">
    <property type="nucleotide sequence ID" value="NZ_LT607756.1"/>
</dbReference>
<dbReference type="GO" id="GO:0046872">
    <property type="term" value="F:metal ion binding"/>
    <property type="evidence" value="ECO:0007669"/>
    <property type="project" value="UniProtKB-KW"/>
</dbReference>
<feature type="domain" description="Peptidase M48" evidence="12">
    <location>
        <begin position="264"/>
        <end position="441"/>
    </location>
</feature>
<evidence type="ECO:0000256" key="5">
    <source>
        <dbReference type="ARBA" id="ARBA00022723"/>
    </source>
</evidence>
<evidence type="ECO:0000256" key="7">
    <source>
        <dbReference type="ARBA" id="ARBA00022833"/>
    </source>
</evidence>
<dbReference type="Gene3D" id="3.30.2010.10">
    <property type="entry name" value="Metalloproteases ('zincins'), catalytic domain"/>
    <property type="match status" value="1"/>
</dbReference>
<evidence type="ECO:0000256" key="3">
    <source>
        <dbReference type="ARBA" id="ARBA00022670"/>
    </source>
</evidence>
<accession>A0A1D3L128</accession>
<keyword evidence="3 13" id="KW-0645">Protease</keyword>
<proteinExistence type="predicted"/>